<dbReference type="STRING" id="288004.AL038_04830"/>
<accession>A0A2N9YIW2</accession>
<dbReference type="InterPro" id="IPR006156">
    <property type="entry name" value="Dihydroneopterin_aldolase"/>
</dbReference>
<gene>
    <name evidence="8" type="primary">folB</name>
    <name evidence="8" type="ORF">BLE401_01165</name>
</gene>
<dbReference type="SMART" id="SM00905">
    <property type="entry name" value="FolB"/>
    <property type="match status" value="1"/>
</dbReference>
<sequence>MGTIGIKDLKITCIIGIYPAERTTTQTLLLDIEIDYPFSTAVMSEDITQTIDYAKVAEQLTELAVTGRYQLIETLAEHAAQLLFKTYPHIQRLRLDIKKPNALPAATYPYVRLERFPHSY</sequence>
<dbReference type="GO" id="GO:0005737">
    <property type="term" value="C:cytoplasm"/>
    <property type="evidence" value="ECO:0007669"/>
    <property type="project" value="TreeGrafter"/>
</dbReference>
<evidence type="ECO:0000259" key="7">
    <source>
        <dbReference type="SMART" id="SM00905"/>
    </source>
</evidence>
<evidence type="ECO:0000256" key="4">
    <source>
        <dbReference type="ARBA" id="ARBA00022909"/>
    </source>
</evidence>
<comment type="catalytic activity">
    <reaction evidence="1 6">
        <text>7,8-dihydroneopterin = 6-hydroxymethyl-7,8-dihydropterin + glycolaldehyde</text>
        <dbReference type="Rhea" id="RHEA:10540"/>
        <dbReference type="ChEBI" id="CHEBI:17001"/>
        <dbReference type="ChEBI" id="CHEBI:17071"/>
        <dbReference type="ChEBI" id="CHEBI:44841"/>
        <dbReference type="EC" id="4.1.2.25"/>
    </reaction>
</comment>
<proteinExistence type="inferred from homology"/>
<evidence type="ECO:0000256" key="6">
    <source>
        <dbReference type="RuleBase" id="RU362079"/>
    </source>
</evidence>
<dbReference type="NCBIfam" id="TIGR00525">
    <property type="entry name" value="folB"/>
    <property type="match status" value="1"/>
</dbReference>
<dbReference type="EMBL" id="CP018889">
    <property type="protein sequence ID" value="AUI70481.2"/>
    <property type="molecule type" value="Genomic_DNA"/>
</dbReference>
<dbReference type="GO" id="GO:0046654">
    <property type="term" value="P:tetrahydrofolate biosynthetic process"/>
    <property type="evidence" value="ECO:0007669"/>
    <property type="project" value="UniProtKB-UniRule"/>
</dbReference>
<comment type="function">
    <text evidence="6">Catalyzes the conversion of 7,8-dihydroneopterin to 6-hydroxymethyl-7,8-dihydropterin.</text>
</comment>
<evidence type="ECO:0000256" key="3">
    <source>
        <dbReference type="ARBA" id="ARBA00005708"/>
    </source>
</evidence>
<keyword evidence="9" id="KW-1185">Reference proteome</keyword>
<comment type="similarity">
    <text evidence="3 6">Belongs to the DHNA family.</text>
</comment>
<organism evidence="8 9">
    <name type="scientific">Beggiatoa leptomitoformis</name>
    <dbReference type="NCBI Taxonomy" id="288004"/>
    <lineage>
        <taxon>Bacteria</taxon>
        <taxon>Pseudomonadati</taxon>
        <taxon>Pseudomonadota</taxon>
        <taxon>Gammaproteobacteria</taxon>
        <taxon>Thiotrichales</taxon>
        <taxon>Thiotrichaceae</taxon>
        <taxon>Beggiatoa</taxon>
    </lineage>
</organism>
<reference evidence="9" key="1">
    <citation type="submission" date="2016-12" db="EMBL/GenBank/DDBJ databases">
        <title>Complete Genome Sequence of Beggiatoa leptomitiformis D-401.</title>
        <authorList>
            <person name="Fomenkov A."/>
            <person name="Vincze T."/>
            <person name="Grabovich M."/>
            <person name="Anton B.P."/>
            <person name="Dubinina G."/>
            <person name="Orlova M."/>
            <person name="Belousova E."/>
            <person name="Roberts R.J."/>
        </authorList>
    </citation>
    <scope>NUCLEOTIDE SEQUENCE [LARGE SCALE GENOMIC DNA]</scope>
    <source>
        <strain evidence="9">D-401</strain>
    </source>
</reference>
<name>A0A2N9YIW2_9GAMM</name>
<dbReference type="OrthoDB" id="9810587at2"/>
<dbReference type="PANTHER" id="PTHR42844:SF1">
    <property type="entry name" value="DIHYDRONEOPTERIN ALDOLASE 1-RELATED"/>
    <property type="match status" value="1"/>
</dbReference>
<dbReference type="NCBIfam" id="TIGR00526">
    <property type="entry name" value="folB_dom"/>
    <property type="match status" value="1"/>
</dbReference>
<dbReference type="UniPathway" id="UPA00077">
    <property type="reaction ID" value="UER00154"/>
</dbReference>
<evidence type="ECO:0000256" key="2">
    <source>
        <dbReference type="ARBA" id="ARBA00005013"/>
    </source>
</evidence>
<evidence type="ECO:0000256" key="5">
    <source>
        <dbReference type="ARBA" id="ARBA00023239"/>
    </source>
</evidence>
<dbReference type="GO" id="GO:0046656">
    <property type="term" value="P:folic acid biosynthetic process"/>
    <property type="evidence" value="ECO:0007669"/>
    <property type="project" value="UniProtKB-UniRule"/>
</dbReference>
<evidence type="ECO:0000313" key="8">
    <source>
        <dbReference type="EMBL" id="AUI70481.2"/>
    </source>
</evidence>
<keyword evidence="4 6" id="KW-0289">Folate biosynthesis</keyword>
<dbReference type="EC" id="4.1.2.25" evidence="6"/>
<comment type="pathway">
    <text evidence="2 6">Cofactor biosynthesis; tetrahydrofolate biosynthesis; 2-amino-4-hydroxy-6-hydroxymethyl-7,8-dihydropteridine diphosphate from 7,8-dihydroneopterin triphosphate: step 3/4.</text>
</comment>
<dbReference type="PANTHER" id="PTHR42844">
    <property type="entry name" value="DIHYDRONEOPTERIN ALDOLASE 1-RELATED"/>
    <property type="match status" value="1"/>
</dbReference>
<dbReference type="Pfam" id="PF02152">
    <property type="entry name" value="FolB"/>
    <property type="match status" value="1"/>
</dbReference>
<keyword evidence="5 6" id="KW-0456">Lyase</keyword>
<dbReference type="Gene3D" id="3.30.1130.10">
    <property type="match status" value="1"/>
</dbReference>
<dbReference type="Proteomes" id="UP000234271">
    <property type="component" value="Chromosome"/>
</dbReference>
<dbReference type="InterPro" id="IPR006157">
    <property type="entry name" value="FolB_dom"/>
</dbReference>
<dbReference type="SUPFAM" id="SSF55620">
    <property type="entry name" value="Tetrahydrobiopterin biosynthesis enzymes-like"/>
    <property type="match status" value="1"/>
</dbReference>
<evidence type="ECO:0000313" key="9">
    <source>
        <dbReference type="Proteomes" id="UP000234271"/>
    </source>
</evidence>
<protein>
    <recommendedName>
        <fullName evidence="6">7,8-dihydroneopterin aldolase</fullName>
        <ecNumber evidence="6">4.1.2.25</ecNumber>
    </recommendedName>
</protein>
<feature type="domain" description="Dihydroneopterin aldolase/epimerase" evidence="7">
    <location>
        <begin position="4"/>
        <end position="115"/>
    </location>
</feature>
<dbReference type="AlphaFoldDB" id="A0A2N9YIW2"/>
<dbReference type="InterPro" id="IPR043133">
    <property type="entry name" value="GTP-CH-I_C/QueF"/>
</dbReference>
<dbReference type="GO" id="GO:0004150">
    <property type="term" value="F:dihydroneopterin aldolase activity"/>
    <property type="evidence" value="ECO:0007669"/>
    <property type="project" value="UniProtKB-UniRule"/>
</dbReference>
<evidence type="ECO:0000256" key="1">
    <source>
        <dbReference type="ARBA" id="ARBA00001353"/>
    </source>
</evidence>